<evidence type="ECO:0000313" key="1">
    <source>
        <dbReference type="EMBL" id="ARU63194.1"/>
    </source>
</evidence>
<accession>A0A1Y0IV30</accession>
<proteinExistence type="predicted"/>
<dbReference type="InterPro" id="IPR025177">
    <property type="entry name" value="MciZ"/>
</dbReference>
<dbReference type="Pfam" id="PF13072">
    <property type="entry name" value="MciZ"/>
    <property type="match status" value="1"/>
</dbReference>
<protein>
    <recommendedName>
        <fullName evidence="3">Z-ring formation inhibitor MciZ</fullName>
    </recommendedName>
</protein>
<dbReference type="AlphaFoldDB" id="A0A1Y0IV30"/>
<name>A0A1Y0IV30_9BACL</name>
<organism evidence="1 2">
    <name type="scientific">Tumebacillus avium</name>
    <dbReference type="NCBI Taxonomy" id="1903704"/>
    <lineage>
        <taxon>Bacteria</taxon>
        <taxon>Bacillati</taxon>
        <taxon>Bacillota</taxon>
        <taxon>Bacilli</taxon>
        <taxon>Bacillales</taxon>
        <taxon>Alicyclobacillaceae</taxon>
        <taxon>Tumebacillus</taxon>
    </lineage>
</organism>
<dbReference type="EMBL" id="CP021434">
    <property type="protein sequence ID" value="ARU63194.1"/>
    <property type="molecule type" value="Genomic_DNA"/>
</dbReference>
<dbReference type="Proteomes" id="UP000195437">
    <property type="component" value="Chromosome"/>
</dbReference>
<dbReference type="KEGG" id="tum:CBW65_21095"/>
<keyword evidence="2" id="KW-1185">Reference proteome</keyword>
<sequence>MIVRQLFSSSDWYNSSTPGIDWEQTTSSGGTTHMVKTYMTENRLRLVGKAWEIRAVLRTFAGSSGATLAQFLSANNAPAEAEDRTA</sequence>
<gene>
    <name evidence="1" type="ORF">CBW65_21095</name>
</gene>
<evidence type="ECO:0000313" key="2">
    <source>
        <dbReference type="Proteomes" id="UP000195437"/>
    </source>
</evidence>
<evidence type="ECO:0008006" key="3">
    <source>
        <dbReference type="Google" id="ProtNLM"/>
    </source>
</evidence>
<reference evidence="2" key="1">
    <citation type="submission" date="2017-05" db="EMBL/GenBank/DDBJ databases">
        <authorList>
            <person name="Sung H."/>
        </authorList>
    </citation>
    <scope>NUCLEOTIDE SEQUENCE [LARGE SCALE GENOMIC DNA]</scope>
    <source>
        <strain evidence="2">AR23208</strain>
    </source>
</reference>